<dbReference type="InterPro" id="IPR006015">
    <property type="entry name" value="Universal_stress_UspA"/>
</dbReference>
<dbReference type="Gene3D" id="3.40.50.620">
    <property type="entry name" value="HUPs"/>
    <property type="match status" value="2"/>
</dbReference>
<comment type="caution">
    <text evidence="5">The sequence shown here is derived from an EMBL/GenBank/DDBJ whole genome shotgun (WGS) entry which is preliminary data.</text>
</comment>
<evidence type="ECO:0000259" key="4">
    <source>
        <dbReference type="Pfam" id="PF00582"/>
    </source>
</evidence>
<dbReference type="CDD" id="cd00293">
    <property type="entry name" value="USP-like"/>
    <property type="match status" value="1"/>
</dbReference>
<feature type="domain" description="UspA" evidence="4">
    <location>
        <begin position="175"/>
        <end position="311"/>
    </location>
</feature>
<dbReference type="SUPFAM" id="SSF52402">
    <property type="entry name" value="Adenine nucleotide alpha hydrolases-like"/>
    <property type="match status" value="2"/>
</dbReference>
<protein>
    <submittedName>
        <fullName evidence="5">Universal stress protein</fullName>
    </submittedName>
</protein>
<organism evidence="5 6">
    <name type="scientific">Saccharopolyspora erythraea</name>
    <name type="common">Streptomyces erythraeus</name>
    <dbReference type="NCBI Taxonomy" id="1836"/>
    <lineage>
        <taxon>Bacteria</taxon>
        <taxon>Bacillati</taxon>
        <taxon>Actinomycetota</taxon>
        <taxon>Actinomycetes</taxon>
        <taxon>Pseudonocardiales</taxon>
        <taxon>Pseudonocardiaceae</taxon>
        <taxon>Saccharopolyspora</taxon>
    </lineage>
</organism>
<evidence type="ECO:0000313" key="6">
    <source>
        <dbReference type="Proteomes" id="UP001500729"/>
    </source>
</evidence>
<dbReference type="PANTHER" id="PTHR46268">
    <property type="entry name" value="STRESS RESPONSE PROTEIN NHAX"/>
    <property type="match status" value="1"/>
</dbReference>
<dbReference type="Proteomes" id="UP001500729">
    <property type="component" value="Unassembled WGS sequence"/>
</dbReference>
<dbReference type="EMBL" id="BAAAGS010000023">
    <property type="protein sequence ID" value="GAA0533947.1"/>
    <property type="molecule type" value="Genomic_DNA"/>
</dbReference>
<proteinExistence type="inferred from homology"/>
<keyword evidence="6" id="KW-1185">Reference proteome</keyword>
<evidence type="ECO:0000313" key="5">
    <source>
        <dbReference type="EMBL" id="GAA0533947.1"/>
    </source>
</evidence>
<dbReference type="Pfam" id="PF00582">
    <property type="entry name" value="Usp"/>
    <property type="match status" value="2"/>
</dbReference>
<evidence type="ECO:0000256" key="2">
    <source>
        <dbReference type="ARBA" id="ARBA00022741"/>
    </source>
</evidence>
<dbReference type="InterPro" id="IPR014729">
    <property type="entry name" value="Rossmann-like_a/b/a_fold"/>
</dbReference>
<name>A0ABN1D5J0_SACER</name>
<gene>
    <name evidence="5" type="ORF">GCM10009533_36320</name>
</gene>
<evidence type="ECO:0000256" key="3">
    <source>
        <dbReference type="ARBA" id="ARBA00022840"/>
    </source>
</evidence>
<sequence>MRVAVARSGRTVDSEAMAAKPPGGVMREVVGVDGSEVALAAVRWAAADAALHRTTLRLVCAAPRTPGELGPEATRQGTSMVTDERLRWLSKAASTAAVAAADLDIEQEVREGDPGAVLLEESEHARRLVVGTRGLGEFTGVQLALGSTAELVAMRARCPVVVVPEAVDLEGTAQRPVIVGVDGSRVGEPAVAVAFAEASDRRVPLVAVHVWSDVAVDEWFTDDSRDWESISQAEERVLAERLAGWQERYPEVPVRRVVARDRPVRYLVEHGAEGQLIVVGSRGRGSMTGMMLGSTSRALLHCAPCPLMVVRGSED</sequence>
<dbReference type="PRINTS" id="PR01438">
    <property type="entry name" value="UNVRSLSTRESS"/>
</dbReference>
<keyword evidence="3" id="KW-0067">ATP-binding</keyword>
<keyword evidence="2" id="KW-0547">Nucleotide-binding</keyword>
<feature type="domain" description="UspA" evidence="4">
    <location>
        <begin position="29"/>
        <end position="164"/>
    </location>
</feature>
<accession>A0ABN1D5J0</accession>
<dbReference type="PANTHER" id="PTHR46268:SF27">
    <property type="entry name" value="UNIVERSAL STRESS PROTEIN RV2623"/>
    <property type="match status" value="1"/>
</dbReference>
<comment type="similarity">
    <text evidence="1">Belongs to the universal stress protein A family.</text>
</comment>
<reference evidence="5 6" key="1">
    <citation type="journal article" date="2019" name="Int. J. Syst. Evol. Microbiol.">
        <title>The Global Catalogue of Microorganisms (GCM) 10K type strain sequencing project: providing services to taxonomists for standard genome sequencing and annotation.</title>
        <authorList>
            <consortium name="The Broad Institute Genomics Platform"/>
            <consortium name="The Broad Institute Genome Sequencing Center for Infectious Disease"/>
            <person name="Wu L."/>
            <person name="Ma J."/>
        </authorList>
    </citation>
    <scope>NUCLEOTIDE SEQUENCE [LARGE SCALE GENOMIC DNA]</scope>
    <source>
        <strain evidence="5 6">JCM 10303</strain>
    </source>
</reference>
<dbReference type="InterPro" id="IPR006016">
    <property type="entry name" value="UspA"/>
</dbReference>
<evidence type="ECO:0000256" key="1">
    <source>
        <dbReference type="ARBA" id="ARBA00008791"/>
    </source>
</evidence>